<keyword evidence="12" id="KW-1185">Reference proteome</keyword>
<dbReference type="InterPro" id="IPR006419">
    <property type="entry name" value="NMN_transpt_PnuC"/>
</dbReference>
<gene>
    <name evidence="11" type="primary">pnuC</name>
    <name evidence="11" type="ORF">ACFOOI_18140</name>
</gene>
<feature type="transmembrane region" description="Helical" evidence="10">
    <location>
        <begin position="42"/>
        <end position="62"/>
    </location>
</feature>
<dbReference type="Pfam" id="PF04973">
    <property type="entry name" value="NMN_transporter"/>
    <property type="match status" value="1"/>
</dbReference>
<evidence type="ECO:0000256" key="5">
    <source>
        <dbReference type="ARBA" id="ARBA00022448"/>
    </source>
</evidence>
<keyword evidence="5" id="KW-0813">Transport</keyword>
<evidence type="ECO:0000256" key="4">
    <source>
        <dbReference type="ARBA" id="ARBA00017522"/>
    </source>
</evidence>
<evidence type="ECO:0000256" key="2">
    <source>
        <dbReference type="ARBA" id="ARBA00004651"/>
    </source>
</evidence>
<feature type="transmembrane region" description="Helical" evidence="10">
    <location>
        <begin position="169"/>
        <end position="185"/>
    </location>
</feature>
<keyword evidence="7 10" id="KW-0812">Transmembrane</keyword>
<dbReference type="Proteomes" id="UP001595616">
    <property type="component" value="Unassembled WGS sequence"/>
</dbReference>
<feature type="transmembrane region" description="Helical" evidence="10">
    <location>
        <begin position="12"/>
        <end position="35"/>
    </location>
</feature>
<dbReference type="PANTHER" id="PTHR36122">
    <property type="entry name" value="NICOTINAMIDE RIBOSIDE TRANSPORTER PNUC"/>
    <property type="match status" value="1"/>
</dbReference>
<evidence type="ECO:0000313" key="11">
    <source>
        <dbReference type="EMBL" id="MFC3812587.1"/>
    </source>
</evidence>
<feature type="transmembrane region" description="Helical" evidence="10">
    <location>
        <begin position="191"/>
        <end position="208"/>
    </location>
</feature>
<comment type="caution">
    <text evidence="11">The sequence shown here is derived from an EMBL/GenBank/DDBJ whole genome shotgun (WGS) entry which is preliminary data.</text>
</comment>
<evidence type="ECO:0000256" key="9">
    <source>
        <dbReference type="ARBA" id="ARBA00023136"/>
    </source>
</evidence>
<keyword evidence="8 10" id="KW-1133">Transmembrane helix</keyword>
<evidence type="ECO:0000256" key="7">
    <source>
        <dbReference type="ARBA" id="ARBA00022692"/>
    </source>
</evidence>
<accession>A0ABV7Z2M5</accession>
<keyword evidence="6" id="KW-1003">Cell membrane</keyword>
<comment type="similarity">
    <text evidence="3">Belongs to the nicotinamide ribonucleoside (NR) uptake permease (TC 4.B.1) family.</text>
</comment>
<feature type="transmembrane region" description="Helical" evidence="10">
    <location>
        <begin position="68"/>
        <end position="85"/>
    </location>
</feature>
<evidence type="ECO:0000256" key="1">
    <source>
        <dbReference type="ARBA" id="ARBA00002672"/>
    </source>
</evidence>
<feature type="transmembrane region" description="Helical" evidence="10">
    <location>
        <begin position="106"/>
        <end position="123"/>
    </location>
</feature>
<evidence type="ECO:0000256" key="10">
    <source>
        <dbReference type="SAM" id="Phobius"/>
    </source>
</evidence>
<organism evidence="11 12">
    <name type="scientific">Lacihabitans lacunae</name>
    <dbReference type="NCBI Taxonomy" id="1028214"/>
    <lineage>
        <taxon>Bacteria</taxon>
        <taxon>Pseudomonadati</taxon>
        <taxon>Bacteroidota</taxon>
        <taxon>Cytophagia</taxon>
        <taxon>Cytophagales</taxon>
        <taxon>Leadbetterellaceae</taxon>
        <taxon>Lacihabitans</taxon>
    </lineage>
</organism>
<dbReference type="EMBL" id="JBHRYQ010000001">
    <property type="protein sequence ID" value="MFC3812587.1"/>
    <property type="molecule type" value="Genomic_DNA"/>
</dbReference>
<keyword evidence="9 10" id="KW-0472">Membrane</keyword>
<feature type="transmembrane region" description="Helical" evidence="10">
    <location>
        <begin position="143"/>
        <end position="162"/>
    </location>
</feature>
<evidence type="ECO:0000256" key="8">
    <source>
        <dbReference type="ARBA" id="ARBA00022989"/>
    </source>
</evidence>
<evidence type="ECO:0000256" key="6">
    <source>
        <dbReference type="ARBA" id="ARBA00022475"/>
    </source>
</evidence>
<comment type="function">
    <text evidence="1">Required for nicotinamide riboside transport across the inner membrane.</text>
</comment>
<sequence>MPPIFDIKNIFFSVFGYDMSHLEFWATLTGAYAVWLSYKENVWSWVVGLSSVSLAFILFYQIQLYPDMLLQVFFFITNIIGFWSWKFPKEVEANHKKELKISMLPLKTSAILIGIGLVATFLLGTFSKNLHELFPAIFSLPSAFPYTDSFTTVMSIVATFMLIRKNVEAWWMWLVIDIISTYMYFVKDVKLYALLYLGFCIIAVVGALEWTRKWKLERTVSA</sequence>
<reference evidence="12" key="1">
    <citation type="journal article" date="2019" name="Int. J. Syst. Evol. Microbiol.">
        <title>The Global Catalogue of Microorganisms (GCM) 10K type strain sequencing project: providing services to taxonomists for standard genome sequencing and annotation.</title>
        <authorList>
            <consortium name="The Broad Institute Genomics Platform"/>
            <consortium name="The Broad Institute Genome Sequencing Center for Infectious Disease"/>
            <person name="Wu L."/>
            <person name="Ma J."/>
        </authorList>
    </citation>
    <scope>NUCLEOTIDE SEQUENCE [LARGE SCALE GENOMIC DNA]</scope>
    <source>
        <strain evidence="12">CECT 7956</strain>
    </source>
</reference>
<name>A0ABV7Z2M5_9BACT</name>
<dbReference type="PANTHER" id="PTHR36122:SF2">
    <property type="entry name" value="NICOTINAMIDE RIBOSIDE TRANSPORTER PNUC"/>
    <property type="match status" value="1"/>
</dbReference>
<comment type="subcellular location">
    <subcellularLocation>
        <location evidence="2">Cell membrane</location>
        <topology evidence="2">Multi-pass membrane protein</topology>
    </subcellularLocation>
</comment>
<dbReference type="NCBIfam" id="TIGR01528">
    <property type="entry name" value="NMN_trans_PnuC"/>
    <property type="match status" value="1"/>
</dbReference>
<dbReference type="RefSeq" id="WP_379839470.1">
    <property type="nucleotide sequence ID" value="NZ_JBHRYQ010000001.1"/>
</dbReference>
<evidence type="ECO:0000256" key="3">
    <source>
        <dbReference type="ARBA" id="ARBA00006669"/>
    </source>
</evidence>
<evidence type="ECO:0000313" key="12">
    <source>
        <dbReference type="Proteomes" id="UP001595616"/>
    </source>
</evidence>
<protein>
    <recommendedName>
        <fullName evidence="4">Nicotinamide riboside transporter PnuC</fullName>
    </recommendedName>
</protein>
<proteinExistence type="inferred from homology"/>